<reference evidence="4" key="1">
    <citation type="submission" date="2020-03" db="EMBL/GenBank/DDBJ databases">
        <title>A high-quality chromosome-level genome assembly of a woody plant with both climbing and erect habits, Rhamnella rubrinervis.</title>
        <authorList>
            <person name="Lu Z."/>
            <person name="Yang Y."/>
            <person name="Zhu X."/>
            <person name="Sun Y."/>
        </authorList>
    </citation>
    <scope>NUCLEOTIDE SEQUENCE</scope>
    <source>
        <strain evidence="4">BYM</strain>
        <tissue evidence="4">Leaf</tissue>
    </source>
</reference>
<dbReference type="Gene3D" id="1.10.287.110">
    <property type="entry name" value="DnaJ domain"/>
    <property type="match status" value="1"/>
</dbReference>
<dbReference type="PANTHER" id="PTHR23172:SF87">
    <property type="entry name" value="CHAPERONE DNAJ-DOMAIN SUPERFAMILY PROTEIN"/>
    <property type="match status" value="1"/>
</dbReference>
<feature type="region of interest" description="Disordered" evidence="3">
    <location>
        <begin position="1272"/>
        <end position="1359"/>
    </location>
</feature>
<feature type="compositionally biased region" description="Low complexity" evidence="3">
    <location>
        <begin position="1118"/>
        <end position="1138"/>
    </location>
</feature>
<dbReference type="Proteomes" id="UP000796880">
    <property type="component" value="Unassembled WGS sequence"/>
</dbReference>
<dbReference type="GO" id="GO:0031982">
    <property type="term" value="C:vesicle"/>
    <property type="evidence" value="ECO:0007669"/>
    <property type="project" value="TreeGrafter"/>
</dbReference>
<evidence type="ECO:0000256" key="1">
    <source>
        <dbReference type="ARBA" id="ARBA00023054"/>
    </source>
</evidence>
<feature type="compositionally biased region" description="Basic and acidic residues" evidence="3">
    <location>
        <begin position="1280"/>
        <end position="1291"/>
    </location>
</feature>
<dbReference type="FunFam" id="1.10.287.110:FF:000009">
    <property type="entry name" value="Auxilin-related protein 1"/>
    <property type="match status" value="1"/>
</dbReference>
<evidence type="ECO:0000313" key="4">
    <source>
        <dbReference type="EMBL" id="KAF3446341.1"/>
    </source>
</evidence>
<dbReference type="OrthoDB" id="1717591at2759"/>
<accession>A0A8K0H5P0</accession>
<dbReference type="GO" id="GO:0030276">
    <property type="term" value="F:clathrin binding"/>
    <property type="evidence" value="ECO:0007669"/>
    <property type="project" value="TreeGrafter"/>
</dbReference>
<protein>
    <recommendedName>
        <fullName evidence="6">Auxilin-like protein 1</fullName>
    </recommendedName>
</protein>
<comment type="caution">
    <text evidence="4">The sequence shown here is derived from an EMBL/GenBank/DDBJ whole genome shotgun (WGS) entry which is preliminary data.</text>
</comment>
<feature type="compositionally biased region" description="Low complexity" evidence="3">
    <location>
        <begin position="1317"/>
        <end position="1330"/>
    </location>
</feature>
<keyword evidence="5" id="KW-1185">Reference proteome</keyword>
<feature type="region of interest" description="Disordered" evidence="3">
    <location>
        <begin position="222"/>
        <end position="276"/>
    </location>
</feature>
<dbReference type="GO" id="GO:0072583">
    <property type="term" value="P:clathrin-dependent endocytosis"/>
    <property type="evidence" value="ECO:0007669"/>
    <property type="project" value="TreeGrafter"/>
</dbReference>
<name>A0A8K0H5P0_9ROSA</name>
<feature type="region of interest" description="Disordered" evidence="3">
    <location>
        <begin position="416"/>
        <end position="440"/>
    </location>
</feature>
<feature type="compositionally biased region" description="Polar residues" evidence="3">
    <location>
        <begin position="1303"/>
        <end position="1312"/>
    </location>
</feature>
<keyword evidence="1 2" id="KW-0175">Coiled coil</keyword>
<proteinExistence type="predicted"/>
<feature type="region of interest" description="Disordered" evidence="3">
    <location>
        <begin position="579"/>
        <end position="601"/>
    </location>
</feature>
<gene>
    <name evidence="4" type="ORF">FNV43_RR11520</name>
</gene>
<evidence type="ECO:0000256" key="3">
    <source>
        <dbReference type="SAM" id="MobiDB-lite"/>
    </source>
</evidence>
<feature type="coiled-coil region" evidence="2">
    <location>
        <begin position="362"/>
        <end position="389"/>
    </location>
</feature>
<dbReference type="GO" id="GO:0072318">
    <property type="term" value="P:clathrin coat disassembly"/>
    <property type="evidence" value="ECO:0007669"/>
    <property type="project" value="TreeGrafter"/>
</dbReference>
<feature type="region of interest" description="Disordered" evidence="3">
    <location>
        <begin position="105"/>
        <end position="142"/>
    </location>
</feature>
<dbReference type="EMBL" id="VOIH02000005">
    <property type="protein sequence ID" value="KAF3446341.1"/>
    <property type="molecule type" value="Genomic_DNA"/>
</dbReference>
<evidence type="ECO:0008006" key="6">
    <source>
        <dbReference type="Google" id="ProtNLM"/>
    </source>
</evidence>
<dbReference type="InterPro" id="IPR036869">
    <property type="entry name" value="J_dom_sf"/>
</dbReference>
<sequence length="1488" mass="167806">MEYRGSSVTVSKKLTNGHSFSGKSMYDGVFAGPAKFGVPTFSSRVEDYSEIFGGSGASRGSSIPILEVPELNERKISVDVGSSKLDYSKIFGGFGDSDFAVPYEELQSEPKKREQFSDEARYEAEKLPPSKGADNCSEGNPVLSHEASYQSFDVAQKFSMSYHKINNGNGNSMNGTRHIAQLHAVPAYTCLIDEVTTSHTTNGDNPVSSVVNDACSNNDIGMGKKEGKHFRKSTTDLPAGGKKEGKHFRKSMTDLPAGGTCKKTSRGGVEFQTKSNRSRSYSGDELIGACEVGNGTFYSKVSPSSSIPSNLDNNNGNSERSMASKFRSFNFKAHTSEGSANAYSPLYFDEEIDTNSVAATSVAALKKAIEEAQARIKIAKESRERKKTSNRVKLGFDDGLIVEERKEVKIADKVNKSKNKKTRESHEDLDVPLDVSPGPGTRKQNIVGQSQVAPDFEVLHAFSGAKEADGEALGKELRSSQADHRQEEAEIFEESEQFYEVAKESDKDLLGKEFKSSQENFKEEESNFSEEEEEFYEVSNTSQHWDILLEFDEDKNAKKMMHSMDGDEWKENKTANEVLEKPEQGGEMLKPAGGEGNPEETDKCFERLNTIEMASECEKNGGKLMSGVDVFDQEENEKRLRVAQVQGETVKKVQDFHGKDKCQKEQRELQEPIKDDKILEILEVEDIEHLKRQLISPALVENRNKGEETSKQEELEKELKDFHWIEDTERKIDKASNHEISVERLDFTQREEIEKRFIDEHQLEKNKELLEVGENEKIVEVDAYQEEENKKIFKMDAHQKEEKERIFKMDAYVEEESERIQEETFEWVEDGGIDTKIELSAGNEKIEVALEDLGNQENNVEAADNQCRHDESDSLSKLQKPSVNVENKQAVEVSLEIPASEESGSMREVTEILLDPNANVEELELVEVDNDMLEGKTMETDCLLQGFKLSRILAPIEDTIVTPILDKNEMNLGRTDMNFWKKQCDQHAKGIEIDCNSEKYVEDLVPELEKMNEDVEETEFSMHQEDDENDSKCFEEERWVDNQIDIEAAQLSEISETETENVGLVQEIKASLCTEKDHEIHTETLINESAERNVENHQETLTSLIAKSNETKYETLPNQSTNQNEENCQETETSQTTEANEENQLETLNVEESETNEGLQKEVELEKELLRKIDEAKERERDKERIAVERAVREARERAFAEAKERAAAERAAAETRQRVMAAEARERLGKTSVEAIDMSVAEKASMEAKRKAERAAVERATAEARVRALEKALSGKAASETRKQAERFGSERVSGAYRDNGMRQSVPSNDPQPKGSCSSSNSRFTNSSNHGVPCSTERSDGANAESAQRCKARLERHQRTAERAAKALEEKNMRDLLAQKEQAERNRLAEVLDAEVKRWSSGKTGNLRALLSTLQYILGPDSGWHPIPLTDIITTTAVKKAYRKATLFVHPDKLQQRGASIQQKYTCEKVFDLLKEAWNRFNVEERY</sequence>
<evidence type="ECO:0000256" key="2">
    <source>
        <dbReference type="SAM" id="Coils"/>
    </source>
</evidence>
<dbReference type="GO" id="GO:0005737">
    <property type="term" value="C:cytoplasm"/>
    <property type="evidence" value="ECO:0007669"/>
    <property type="project" value="TreeGrafter"/>
</dbReference>
<feature type="compositionally biased region" description="Acidic residues" evidence="3">
    <location>
        <begin position="1139"/>
        <end position="1155"/>
    </location>
</feature>
<organism evidence="4 5">
    <name type="scientific">Rhamnella rubrinervis</name>
    <dbReference type="NCBI Taxonomy" id="2594499"/>
    <lineage>
        <taxon>Eukaryota</taxon>
        <taxon>Viridiplantae</taxon>
        <taxon>Streptophyta</taxon>
        <taxon>Embryophyta</taxon>
        <taxon>Tracheophyta</taxon>
        <taxon>Spermatophyta</taxon>
        <taxon>Magnoliopsida</taxon>
        <taxon>eudicotyledons</taxon>
        <taxon>Gunneridae</taxon>
        <taxon>Pentapetalae</taxon>
        <taxon>rosids</taxon>
        <taxon>fabids</taxon>
        <taxon>Rosales</taxon>
        <taxon>Rhamnaceae</taxon>
        <taxon>rhamnoid group</taxon>
        <taxon>Rhamneae</taxon>
        <taxon>Rhamnella</taxon>
    </lineage>
</organism>
<feature type="region of interest" description="Disordered" evidence="3">
    <location>
        <begin position="1107"/>
        <end position="1161"/>
    </location>
</feature>
<evidence type="ECO:0000313" key="5">
    <source>
        <dbReference type="Proteomes" id="UP000796880"/>
    </source>
</evidence>
<dbReference type="PANTHER" id="PTHR23172">
    <property type="entry name" value="AUXILIN/CYCLIN G-ASSOCIATED KINASE-RELATED"/>
    <property type="match status" value="1"/>
</dbReference>
<feature type="compositionally biased region" description="Basic and acidic residues" evidence="3">
    <location>
        <begin position="108"/>
        <end position="128"/>
    </location>
</feature>
<dbReference type="SUPFAM" id="SSF46565">
    <property type="entry name" value="Chaperone J-domain"/>
    <property type="match status" value="1"/>
</dbReference>